<dbReference type="InterPro" id="IPR050523">
    <property type="entry name" value="AKR_Detox_Biosynth"/>
</dbReference>
<evidence type="ECO:0000313" key="3">
    <source>
        <dbReference type="Proteomes" id="UP000634229"/>
    </source>
</evidence>
<accession>A0ABS1N7F3</accession>
<comment type="caution">
    <text evidence="2">The sequence shown here is derived from an EMBL/GenBank/DDBJ whole genome shotgun (WGS) entry which is preliminary data.</text>
</comment>
<dbReference type="Pfam" id="PF00248">
    <property type="entry name" value="Aldo_ket_red"/>
    <property type="match status" value="1"/>
</dbReference>
<dbReference type="CDD" id="cd19081">
    <property type="entry name" value="AKR_AKR9C1"/>
    <property type="match status" value="1"/>
</dbReference>
<organism evidence="2 3">
    <name type="scientific">Streptomyces coffeae</name>
    <dbReference type="NCBI Taxonomy" id="621382"/>
    <lineage>
        <taxon>Bacteria</taxon>
        <taxon>Bacillati</taxon>
        <taxon>Actinomycetota</taxon>
        <taxon>Actinomycetes</taxon>
        <taxon>Kitasatosporales</taxon>
        <taxon>Streptomycetaceae</taxon>
        <taxon>Streptomyces</taxon>
    </lineage>
</organism>
<dbReference type="InterPro" id="IPR036812">
    <property type="entry name" value="NAD(P)_OxRdtase_dom_sf"/>
</dbReference>
<dbReference type="PANTHER" id="PTHR43364:SF6">
    <property type="entry name" value="OXIDOREDUCTASE-RELATED"/>
    <property type="match status" value="1"/>
</dbReference>
<dbReference type="SUPFAM" id="SSF51430">
    <property type="entry name" value="NAD(P)-linked oxidoreductase"/>
    <property type="match status" value="1"/>
</dbReference>
<feature type="domain" description="NADP-dependent oxidoreductase" evidence="1">
    <location>
        <begin position="16"/>
        <end position="310"/>
    </location>
</feature>
<evidence type="ECO:0000313" key="2">
    <source>
        <dbReference type="EMBL" id="MBL1095997.1"/>
    </source>
</evidence>
<dbReference type="InterPro" id="IPR020471">
    <property type="entry name" value="AKR"/>
</dbReference>
<dbReference type="PANTHER" id="PTHR43364">
    <property type="entry name" value="NADH-SPECIFIC METHYLGLYOXAL REDUCTASE-RELATED"/>
    <property type="match status" value="1"/>
</dbReference>
<dbReference type="InterPro" id="IPR023210">
    <property type="entry name" value="NADP_OxRdtase_dom"/>
</dbReference>
<dbReference type="RefSeq" id="WP_201871762.1">
    <property type="nucleotide sequence ID" value="NZ_JAERRF010000003.1"/>
</dbReference>
<dbReference type="EMBL" id="JAERRF010000003">
    <property type="protein sequence ID" value="MBL1095997.1"/>
    <property type="molecule type" value="Genomic_DNA"/>
</dbReference>
<name>A0ABS1N7F3_9ACTN</name>
<sequence length="314" mass="33209">MADNKQKIGDLSVSPLSLGGNVFGWTADEAESFTVLDAYAAAGGNFIDTADVYSVWAPGNQGGESETILGNWFASRGNRSDIVLATKVGGGRPEPRGLSPAAIRSGIEDSLRRLRTDYIDLYYTHYDDPSVSVEEIATTLDALVREGKVREIGASNVSAERLDSFLTFSTQEGLARYAALQPHYNLVSRDTFEGALADVVTRHGVATVPYYALATGFLTGKYRPGSAVDSSRSAGAAKHLETERGKKVLAALDEVAAHHGAELATVALAWLAAQPTVAAPIASARTLTQLPPLLAAADLDLTQQELDLLTTASA</sequence>
<dbReference type="PRINTS" id="PR00069">
    <property type="entry name" value="ALDKETRDTASE"/>
</dbReference>
<protein>
    <submittedName>
        <fullName evidence="2">Aldo/keto reductase</fullName>
    </submittedName>
</protein>
<evidence type="ECO:0000259" key="1">
    <source>
        <dbReference type="Pfam" id="PF00248"/>
    </source>
</evidence>
<dbReference type="Gene3D" id="3.20.20.100">
    <property type="entry name" value="NADP-dependent oxidoreductase domain"/>
    <property type="match status" value="1"/>
</dbReference>
<dbReference type="Proteomes" id="UP000634229">
    <property type="component" value="Unassembled WGS sequence"/>
</dbReference>
<proteinExistence type="predicted"/>
<reference evidence="2 3" key="1">
    <citation type="submission" date="2021-01" db="EMBL/GenBank/DDBJ databases">
        <title>WGS of actinomycetes isolated from Thailand.</title>
        <authorList>
            <person name="Thawai C."/>
        </authorList>
    </citation>
    <scope>NUCLEOTIDE SEQUENCE [LARGE SCALE GENOMIC DNA]</scope>
    <source>
        <strain evidence="2 3">CA1R205</strain>
    </source>
</reference>
<gene>
    <name evidence="2" type="ORF">JK363_04770</name>
</gene>
<keyword evidence="3" id="KW-1185">Reference proteome</keyword>